<dbReference type="GO" id="GO:0018169">
    <property type="term" value="F:ribosomal S6-glutamic acid ligase activity"/>
    <property type="evidence" value="ECO:0007669"/>
    <property type="project" value="TreeGrafter"/>
</dbReference>
<gene>
    <name evidence="3" type="ORF">AVENP_1369</name>
</gene>
<sequence length="582" mass="67245">MNNDLKQPTKEYKIEIINKDNFDINLLFKWFYEVLNLEKEEIYDDKIKNICDFALILNRKLSQTSLIPIFYKGKITDIRIDDKKIIFVLSLSYVDLIPQEFYYKIVEFSFRYIFWMMENEPIFENIQVFSTACINEIINPIASNLAPGKSRIPVLQEVFNKNIPFIHLGYGIYQIGWGSNSRKIDRSTIDSDSSMGLHLSQNKITTVNLLKMAGFPYPIQSAVKTKEELINIIKKFNFPVVLKPIDLDRGEGVTVNIYDYNKLFSAFNEAMFLSKNKLVIVEKQVPGVCHRLFISNNELLYCVKRLPICIKANGKNTIEELIDNANDKESKKIFWTEKEFFPKDSFTLEVLKKAGYSLNSIPKKNIWIELRDIESTKWGGRDENMTDLVHPDNLDIAIRATKVFGLNVAGVDIITTDISKSWLETNAIINEINYAPLLGGAEISKRYIPTFINKFIEKDGRIPIEIFIGNTKETFDNAKKKSQEYLSLGFKSYLTSHNISLDNKLNEIKFLHKSISNRVQALLLNSNVEALIIVVQNSEFLYNFFPIDKILKMNIISNEVVDIKTNKDLSEEKFKLLIDKLS</sequence>
<name>A0AAE7E366_9BACT</name>
<dbReference type="PROSITE" id="PS50975">
    <property type="entry name" value="ATP_GRASP"/>
    <property type="match status" value="1"/>
</dbReference>
<accession>A0AAE7E366</accession>
<reference evidence="3 4" key="1">
    <citation type="submission" date="2020-05" db="EMBL/GenBank/DDBJ databases">
        <title>Complete genome sequencing of Campylobacter and Arcobacter type strains.</title>
        <authorList>
            <person name="Miller W.G."/>
            <person name="Yee E."/>
        </authorList>
    </citation>
    <scope>NUCLEOTIDE SEQUENCE [LARGE SCALE GENOMIC DNA]</scope>
    <source>
        <strain evidence="3 4">LMG 26156</strain>
    </source>
</reference>
<dbReference type="GO" id="GO:0009432">
    <property type="term" value="P:SOS response"/>
    <property type="evidence" value="ECO:0007669"/>
    <property type="project" value="TreeGrafter"/>
</dbReference>
<feature type="domain" description="ATP-grasp" evidence="2">
    <location>
        <begin position="207"/>
        <end position="461"/>
    </location>
</feature>
<dbReference type="InterPro" id="IPR011761">
    <property type="entry name" value="ATP-grasp"/>
</dbReference>
<dbReference type="Gene3D" id="3.30.470.20">
    <property type="entry name" value="ATP-grasp fold, B domain"/>
    <property type="match status" value="1"/>
</dbReference>
<dbReference type="Proteomes" id="UP000503482">
    <property type="component" value="Chromosome"/>
</dbReference>
<keyword evidence="1" id="KW-0067">ATP-binding</keyword>
<evidence type="ECO:0000313" key="3">
    <source>
        <dbReference type="EMBL" id="QKF66923.1"/>
    </source>
</evidence>
<evidence type="ECO:0000256" key="1">
    <source>
        <dbReference type="PROSITE-ProRule" id="PRU00409"/>
    </source>
</evidence>
<dbReference type="SUPFAM" id="SSF56059">
    <property type="entry name" value="Glutathione synthetase ATP-binding domain-like"/>
    <property type="match status" value="1"/>
</dbReference>
<dbReference type="KEGG" id="avp:AVENP_1369"/>
<keyword evidence="1" id="KW-0547">Nucleotide-binding</keyword>
<dbReference type="GO" id="GO:0046872">
    <property type="term" value="F:metal ion binding"/>
    <property type="evidence" value="ECO:0007669"/>
    <property type="project" value="InterPro"/>
</dbReference>
<dbReference type="EMBL" id="CP053840">
    <property type="protein sequence ID" value="QKF66923.1"/>
    <property type="molecule type" value="Genomic_DNA"/>
</dbReference>
<dbReference type="AlphaFoldDB" id="A0AAE7E366"/>
<organism evidence="3 4">
    <name type="scientific">Arcobacter venerupis</name>
    <dbReference type="NCBI Taxonomy" id="1054033"/>
    <lineage>
        <taxon>Bacteria</taxon>
        <taxon>Pseudomonadati</taxon>
        <taxon>Campylobacterota</taxon>
        <taxon>Epsilonproteobacteria</taxon>
        <taxon>Campylobacterales</taxon>
        <taxon>Arcobacteraceae</taxon>
        <taxon>Arcobacter</taxon>
    </lineage>
</organism>
<keyword evidence="4" id="KW-1185">Reference proteome</keyword>
<dbReference type="InterPro" id="IPR013815">
    <property type="entry name" value="ATP_grasp_subdomain_1"/>
</dbReference>
<evidence type="ECO:0000259" key="2">
    <source>
        <dbReference type="PROSITE" id="PS50975"/>
    </source>
</evidence>
<dbReference type="PANTHER" id="PTHR21621">
    <property type="entry name" value="RIBOSOMAL PROTEIN S6 MODIFICATION PROTEIN"/>
    <property type="match status" value="1"/>
</dbReference>
<dbReference type="Gene3D" id="3.30.1490.20">
    <property type="entry name" value="ATP-grasp fold, A domain"/>
    <property type="match status" value="1"/>
</dbReference>
<evidence type="ECO:0000313" key="4">
    <source>
        <dbReference type="Proteomes" id="UP000503482"/>
    </source>
</evidence>
<dbReference type="PANTHER" id="PTHR21621:SF0">
    <property type="entry name" value="BETA-CITRYLGLUTAMATE SYNTHASE B-RELATED"/>
    <property type="match status" value="1"/>
</dbReference>
<protein>
    <submittedName>
        <fullName evidence="3">Cyanophycin synthetase</fullName>
    </submittedName>
</protein>
<dbReference type="RefSeq" id="WP_128358641.1">
    <property type="nucleotide sequence ID" value="NZ_CP053840.1"/>
</dbReference>
<dbReference type="GO" id="GO:0005737">
    <property type="term" value="C:cytoplasm"/>
    <property type="evidence" value="ECO:0007669"/>
    <property type="project" value="TreeGrafter"/>
</dbReference>
<dbReference type="GO" id="GO:0005524">
    <property type="term" value="F:ATP binding"/>
    <property type="evidence" value="ECO:0007669"/>
    <property type="project" value="UniProtKB-UniRule"/>
</dbReference>
<proteinExistence type="predicted"/>